<reference evidence="2" key="1">
    <citation type="submission" date="2024-07" db="EMBL/GenBank/DDBJ databases">
        <title>Two chromosome-level genome assemblies of Korean endemic species Abeliophyllum distichum and Forsythia ovata (Oleaceae).</title>
        <authorList>
            <person name="Jang H."/>
        </authorList>
    </citation>
    <scope>NUCLEOTIDE SEQUENCE [LARGE SCALE GENOMIC DNA]</scope>
</reference>
<name>A0ABD1QZ72_9LAMI</name>
<keyword evidence="2" id="KW-1185">Reference proteome</keyword>
<evidence type="ECO:0000313" key="2">
    <source>
        <dbReference type="Proteomes" id="UP001604336"/>
    </source>
</evidence>
<gene>
    <name evidence="1" type="ORF">Adt_33993</name>
</gene>
<evidence type="ECO:0000313" key="1">
    <source>
        <dbReference type="EMBL" id="KAL2481027.1"/>
    </source>
</evidence>
<proteinExistence type="predicted"/>
<dbReference type="Proteomes" id="UP001604336">
    <property type="component" value="Unassembled WGS sequence"/>
</dbReference>
<dbReference type="AlphaFoldDB" id="A0ABD1QZ72"/>
<dbReference type="EMBL" id="JBFOLK010000010">
    <property type="protein sequence ID" value="KAL2481027.1"/>
    <property type="molecule type" value="Genomic_DNA"/>
</dbReference>
<organism evidence="1 2">
    <name type="scientific">Abeliophyllum distichum</name>
    <dbReference type="NCBI Taxonomy" id="126358"/>
    <lineage>
        <taxon>Eukaryota</taxon>
        <taxon>Viridiplantae</taxon>
        <taxon>Streptophyta</taxon>
        <taxon>Embryophyta</taxon>
        <taxon>Tracheophyta</taxon>
        <taxon>Spermatophyta</taxon>
        <taxon>Magnoliopsida</taxon>
        <taxon>eudicotyledons</taxon>
        <taxon>Gunneridae</taxon>
        <taxon>Pentapetalae</taxon>
        <taxon>asterids</taxon>
        <taxon>lamiids</taxon>
        <taxon>Lamiales</taxon>
        <taxon>Oleaceae</taxon>
        <taxon>Forsythieae</taxon>
        <taxon>Abeliophyllum</taxon>
    </lineage>
</organism>
<accession>A0ABD1QZ72</accession>
<sequence length="117" mass="13612">MSEMREASEETTEDIEMEEALFFEDINSRITGTDSQTSSVEELESFHTDPNDPTRRLQVGKDLLKETKENLKRFLRDNLDVFAWKHEDMVGIHPIVSCHCLNIDPKFLSHREKTEAT</sequence>
<comment type="caution">
    <text evidence="1">The sequence shown here is derived from an EMBL/GenBank/DDBJ whole genome shotgun (WGS) entry which is preliminary data.</text>
</comment>
<protein>
    <submittedName>
        <fullName evidence="1">Uncharacterized protein</fullName>
    </submittedName>
</protein>